<dbReference type="SUPFAM" id="SSF103032">
    <property type="entry name" value="Hypothetical protein YwqG"/>
    <property type="match status" value="1"/>
</dbReference>
<evidence type="ECO:0000313" key="2">
    <source>
        <dbReference type="EMBL" id="SEP92057.1"/>
    </source>
</evidence>
<evidence type="ECO:0000313" key="3">
    <source>
        <dbReference type="Proteomes" id="UP000199028"/>
    </source>
</evidence>
<sequence length="299" mass="33998">MDRYEQFRSAAIDRGIPEDEVGRFAEHLRFAVWAWPGEDGEEPVGQMGGLPRLPVGEEWPGGGYPLPFIGSVDCAALPRAEGLGLPADGSLLFFLHHEEDMDEHPSPANSRVLYVPAGTETEVAAPPPDHDSRTFFCEEIPFLIPEQRITARVRPELSDWIEDRDSQFAAEDVKQLVDELKHIDQLCGVVGELWPEEGDRYRSTLQIGGYCRNVGSSDDPHSQMSFDSVQNRRAAGTDLSADERRRLQREEQHRLVREWLPLAQFPTQSDVYYGCFLLRAEDLAEKRFDQMRSYTMFTE</sequence>
<protein>
    <recommendedName>
        <fullName evidence="4">DUF1963 domain-containing protein</fullName>
    </recommendedName>
</protein>
<dbReference type="RefSeq" id="WP_090062949.1">
    <property type="nucleotide sequence ID" value="NZ_FOFT01000001.1"/>
</dbReference>
<feature type="region of interest" description="Disordered" evidence="1">
    <location>
        <begin position="216"/>
        <end position="244"/>
    </location>
</feature>
<proteinExistence type="predicted"/>
<organism evidence="2 3">
    <name type="scientific">Lentzea flaviverrucosa</name>
    <dbReference type="NCBI Taxonomy" id="200379"/>
    <lineage>
        <taxon>Bacteria</taxon>
        <taxon>Bacillati</taxon>
        <taxon>Actinomycetota</taxon>
        <taxon>Actinomycetes</taxon>
        <taxon>Pseudonocardiales</taxon>
        <taxon>Pseudonocardiaceae</taxon>
        <taxon>Lentzea</taxon>
    </lineage>
</organism>
<dbReference type="InterPro" id="IPR015315">
    <property type="entry name" value="DUF1963"/>
</dbReference>
<gene>
    <name evidence="2" type="ORF">SAMN05216195_101575</name>
</gene>
<keyword evidence="3" id="KW-1185">Reference proteome</keyword>
<name>A0A1H9BTD7_9PSEU</name>
<dbReference type="AlphaFoldDB" id="A0A1H9BTD7"/>
<dbReference type="EMBL" id="FOFT01000001">
    <property type="protein sequence ID" value="SEP92057.1"/>
    <property type="molecule type" value="Genomic_DNA"/>
</dbReference>
<evidence type="ECO:0008006" key="4">
    <source>
        <dbReference type="Google" id="ProtNLM"/>
    </source>
</evidence>
<accession>A0A1H9BTD7</accession>
<dbReference type="OrthoDB" id="4775619at2"/>
<reference evidence="3" key="1">
    <citation type="submission" date="2016-10" db="EMBL/GenBank/DDBJ databases">
        <authorList>
            <person name="Varghese N."/>
            <person name="Submissions S."/>
        </authorList>
    </citation>
    <scope>NUCLEOTIDE SEQUENCE [LARGE SCALE GENOMIC DNA]</scope>
    <source>
        <strain evidence="3">CGMCC 4.578</strain>
    </source>
</reference>
<feature type="compositionally biased region" description="Polar residues" evidence="1">
    <location>
        <begin position="222"/>
        <end position="231"/>
    </location>
</feature>
<dbReference type="Gene3D" id="2.30.320.10">
    <property type="entry name" value="YwqG-like"/>
    <property type="match status" value="1"/>
</dbReference>
<dbReference type="InterPro" id="IPR035948">
    <property type="entry name" value="YwqG-like_sf"/>
</dbReference>
<evidence type="ECO:0000256" key="1">
    <source>
        <dbReference type="SAM" id="MobiDB-lite"/>
    </source>
</evidence>
<dbReference type="Proteomes" id="UP000199028">
    <property type="component" value="Unassembled WGS sequence"/>
</dbReference>
<dbReference type="Pfam" id="PF09234">
    <property type="entry name" value="DUF1963"/>
    <property type="match status" value="1"/>
</dbReference>